<accession>A0AB36NU58</accession>
<feature type="domain" description="AMP-dependent synthetase/ligase" evidence="4">
    <location>
        <begin position="175"/>
        <end position="516"/>
    </location>
</feature>
<evidence type="ECO:0000256" key="1">
    <source>
        <dbReference type="ARBA" id="ARBA00001957"/>
    </source>
</evidence>
<keyword evidence="3" id="KW-0597">Phosphoprotein</keyword>
<dbReference type="FunFam" id="3.40.50.980:FF:000001">
    <property type="entry name" value="Non-ribosomal peptide synthetase"/>
    <property type="match status" value="1"/>
</dbReference>
<evidence type="ECO:0000256" key="2">
    <source>
        <dbReference type="ARBA" id="ARBA00022450"/>
    </source>
</evidence>
<dbReference type="PROSITE" id="PS00455">
    <property type="entry name" value="AMP_BINDING"/>
    <property type="match status" value="1"/>
</dbReference>
<dbReference type="FunFam" id="3.40.50.980:FF:000002">
    <property type="entry name" value="Enterobactin synthetase component F"/>
    <property type="match status" value="1"/>
</dbReference>
<evidence type="ECO:0000256" key="3">
    <source>
        <dbReference type="ARBA" id="ARBA00022553"/>
    </source>
</evidence>
<proteinExistence type="predicted"/>
<dbReference type="PANTHER" id="PTHR44845">
    <property type="entry name" value="CARRIER DOMAIN-CONTAINING PROTEIN"/>
    <property type="match status" value="1"/>
</dbReference>
<reference evidence="5 6" key="1">
    <citation type="submission" date="2016-11" db="EMBL/GenBank/DDBJ databases">
        <title>Whole genomes of Flavobacteriaceae.</title>
        <authorList>
            <person name="Stine C."/>
            <person name="Li C."/>
            <person name="Tadesse D."/>
        </authorList>
    </citation>
    <scope>NUCLEOTIDE SEQUENCE [LARGE SCALE GENOMIC DNA]</scope>
    <source>
        <strain evidence="5 6">ATCC 19366</strain>
    </source>
</reference>
<organism evidence="5 6">
    <name type="scientific">Flavobacterium pectinovorum</name>
    <dbReference type="NCBI Taxonomy" id="29533"/>
    <lineage>
        <taxon>Bacteria</taxon>
        <taxon>Pseudomonadati</taxon>
        <taxon>Bacteroidota</taxon>
        <taxon>Flavobacteriia</taxon>
        <taxon>Flavobacteriales</taxon>
        <taxon>Flavobacteriaceae</taxon>
        <taxon>Flavobacterium</taxon>
    </lineage>
</organism>
<gene>
    <name evidence="5" type="ORF">B0A72_23465</name>
</gene>
<dbReference type="Pfam" id="PF00501">
    <property type="entry name" value="AMP-binding"/>
    <property type="match status" value="1"/>
</dbReference>
<name>A0AB36NU58_9FLAO</name>
<dbReference type="InterPro" id="IPR020459">
    <property type="entry name" value="AMP-binding"/>
</dbReference>
<evidence type="ECO:0000259" key="4">
    <source>
        <dbReference type="Pfam" id="PF00501"/>
    </source>
</evidence>
<dbReference type="EMBL" id="MUHB01000050">
    <property type="protein sequence ID" value="OXA98126.1"/>
    <property type="molecule type" value="Genomic_DNA"/>
</dbReference>
<comment type="caution">
    <text evidence="5">The sequence shown here is derived from an EMBL/GenBank/DDBJ whole genome shotgun (WGS) entry which is preliminary data.</text>
</comment>
<dbReference type="Proteomes" id="UP000198431">
    <property type="component" value="Unassembled WGS sequence"/>
</dbReference>
<dbReference type="InterPro" id="IPR000873">
    <property type="entry name" value="AMP-dep_synth/lig_dom"/>
</dbReference>
<dbReference type="InterPro" id="IPR020845">
    <property type="entry name" value="AMP-binding_CS"/>
</dbReference>
<dbReference type="AlphaFoldDB" id="A0AB36NU58"/>
<dbReference type="PANTHER" id="PTHR44845:SF7">
    <property type="entry name" value="PLIPASTATIN SYNTHASE SUBUNIT D"/>
    <property type="match status" value="1"/>
</dbReference>
<comment type="cofactor">
    <cofactor evidence="1">
        <name>pantetheine 4'-phosphate</name>
        <dbReference type="ChEBI" id="CHEBI:47942"/>
    </cofactor>
</comment>
<dbReference type="Gene3D" id="3.40.50.12780">
    <property type="entry name" value="N-terminal domain of ligase-like"/>
    <property type="match status" value="1"/>
</dbReference>
<feature type="non-terminal residue" evidence="5">
    <location>
        <position position="519"/>
    </location>
</feature>
<sequence length="519" mass="58831">MLHKYFYNYTGIITSYNSLIGNKDSNPFFLEDDTNSSNKSFKEHLQTISEEIQNKLAYAAYDSACLDLACYSHFGISLNDGSIEASKCKGVLLNFNITDEVLELVIYYNEDFVEKSLLQHLGSGFRKILVHLQEFINGDTNEFDLLGSEEKHQLLFDFNNTTVDYPHDKTIIELFEDQAEKAPNSVAVVFEGTELTYKELNEITNQLGAYLREKYNIEPDDLIGIKLERSERMIVSILGILKSGAAYVPIDPNYPQDRIDYIESDTQSKIIIDETQYGIFYNQREKYTNLNLAKINSPRDLAYLIYTSGTTGNPKGVMIEHTSLVNRLTWMQKAYPLSSGETLIQKTTYSFDVSVWELVWWAIYGAKLSVAKSGAEKDPAQLIQNIDENQVTVIHFVPAMLSVFLEYVKENPNEKERIKSLKQVFVSGEALTLHQRDLFYKELSGISLMNLYGPTEASIDVSYYDCAEQHNISSVPIGRPIDNISLYILDEKLSLKPIGSVGKLYIAGVGVARGYLNKT</sequence>
<dbReference type="PRINTS" id="PR00154">
    <property type="entry name" value="AMPBINDING"/>
</dbReference>
<evidence type="ECO:0000313" key="6">
    <source>
        <dbReference type="Proteomes" id="UP000198431"/>
    </source>
</evidence>
<evidence type="ECO:0000313" key="5">
    <source>
        <dbReference type="EMBL" id="OXA98126.1"/>
    </source>
</evidence>
<keyword evidence="2" id="KW-0596">Phosphopantetheine</keyword>
<dbReference type="CDD" id="cd05930">
    <property type="entry name" value="A_NRPS"/>
    <property type="match status" value="1"/>
</dbReference>
<protein>
    <recommendedName>
        <fullName evidence="4">AMP-dependent synthetase/ligase domain-containing protein</fullName>
    </recommendedName>
</protein>
<dbReference type="SUPFAM" id="SSF56801">
    <property type="entry name" value="Acetyl-CoA synthetase-like"/>
    <property type="match status" value="1"/>
</dbReference>
<dbReference type="InterPro" id="IPR042099">
    <property type="entry name" value="ANL_N_sf"/>
</dbReference>